<gene>
    <name evidence="2" type="ORF">IC610_07755</name>
</gene>
<feature type="domain" description="NAD/GMP synthase" evidence="1">
    <location>
        <begin position="61"/>
        <end position="128"/>
    </location>
</feature>
<accession>A0ABR8ZAR4</accession>
<dbReference type="InterPro" id="IPR022310">
    <property type="entry name" value="NAD/GMP_synthase"/>
</dbReference>
<dbReference type="Pfam" id="PF02540">
    <property type="entry name" value="NAD_synthase"/>
    <property type="match status" value="1"/>
</dbReference>
<dbReference type="Gene3D" id="3.40.50.620">
    <property type="entry name" value="HUPs"/>
    <property type="match status" value="1"/>
</dbReference>
<comment type="caution">
    <text evidence="2">The sequence shown here is derived from an EMBL/GenBank/DDBJ whole genome shotgun (WGS) entry which is preliminary data.</text>
</comment>
<dbReference type="EMBL" id="JACYFS010000001">
    <property type="protein sequence ID" value="MBD8082317.1"/>
    <property type="molecule type" value="Genomic_DNA"/>
</dbReference>
<dbReference type="InterPro" id="IPR020022">
    <property type="entry name" value="N-acetyl_sugar_amidoTrfase"/>
</dbReference>
<dbReference type="InterPro" id="IPR014729">
    <property type="entry name" value="Rossmann-like_a/b/a_fold"/>
</dbReference>
<proteinExistence type="predicted"/>
<organism evidence="2 3">
    <name type="scientific">Chryseobacterium caseinilyticum</name>
    <dbReference type="NCBI Taxonomy" id="2771428"/>
    <lineage>
        <taxon>Bacteria</taxon>
        <taxon>Pseudomonadati</taxon>
        <taxon>Bacteroidota</taxon>
        <taxon>Flavobacteriia</taxon>
        <taxon>Flavobacteriales</taxon>
        <taxon>Weeksellaceae</taxon>
        <taxon>Chryseobacterium group</taxon>
        <taxon>Chryseobacterium</taxon>
    </lineage>
</organism>
<keyword evidence="3" id="KW-1185">Reference proteome</keyword>
<dbReference type="CDD" id="cd01996">
    <property type="entry name" value="AANH_WbpG-like"/>
    <property type="match status" value="1"/>
</dbReference>
<dbReference type="RefSeq" id="WP_191736055.1">
    <property type="nucleotide sequence ID" value="NZ_JACYFS010000001.1"/>
</dbReference>
<protein>
    <submittedName>
        <fullName evidence="2">N-acetyl sugar amidotransferase</fullName>
    </submittedName>
</protein>
<name>A0ABR8ZAR4_9FLAO</name>
<sequence length="378" mass="44165">MYSPKICSLTVMDDTDPKIVFNEKGESDYVTNFNENILPSWKYGNDVSGYILKVAEKIKKSRKNNSYDCIIGISGGLDSSYMLYIAKEVMGLRPLAFHVDAGWNTSQAVSNIEKLVKGLGIDLYTEVIDWEEMKDLQLAFLKSQIPDQDLPQDIAFFSALYRYARKNKIKYILTGANFSTECCKEPEDWGAYAGIDKRLITDIHRKFGKKELKKFPVIDIFEYKIFYKYFVGMHIFNPLNHIRFLKEDAENTLGTKFGWKKFGHKHHESVFTRFFEDFWLPKKFGFDRRKVHFSSLILTGQMTRNEALERLKLPEMTEEDIANEFEYVAHKLDLTVEELQNIFDGENKTFRDYKNKRNWIGLGAKILKGLGLEKRLFR</sequence>
<reference evidence="2 3" key="1">
    <citation type="submission" date="2020-09" db="EMBL/GenBank/DDBJ databases">
        <title>Genome seq and assembly of Chryseobacterium sp.</title>
        <authorList>
            <person name="Chhetri G."/>
        </authorList>
    </citation>
    <scope>NUCLEOTIDE SEQUENCE [LARGE SCALE GENOMIC DNA]</scope>
    <source>
        <strain evidence="2 3">GCR10</strain>
    </source>
</reference>
<evidence type="ECO:0000313" key="2">
    <source>
        <dbReference type="EMBL" id="MBD8082317.1"/>
    </source>
</evidence>
<dbReference type="SUPFAM" id="SSF52402">
    <property type="entry name" value="Adenine nucleotide alpha hydrolases-like"/>
    <property type="match status" value="1"/>
</dbReference>
<dbReference type="NCBIfam" id="TIGR03573">
    <property type="entry name" value="WbuX"/>
    <property type="match status" value="1"/>
</dbReference>
<evidence type="ECO:0000259" key="1">
    <source>
        <dbReference type="Pfam" id="PF02540"/>
    </source>
</evidence>
<dbReference type="Proteomes" id="UP000637299">
    <property type="component" value="Unassembled WGS sequence"/>
</dbReference>
<evidence type="ECO:0000313" key="3">
    <source>
        <dbReference type="Proteomes" id="UP000637299"/>
    </source>
</evidence>